<evidence type="ECO:0000313" key="2">
    <source>
        <dbReference type="Proteomes" id="UP001055072"/>
    </source>
</evidence>
<proteinExistence type="predicted"/>
<name>A0ACB8U301_9APHY</name>
<dbReference type="Proteomes" id="UP001055072">
    <property type="component" value="Unassembled WGS sequence"/>
</dbReference>
<accession>A0ACB8U301</accession>
<comment type="caution">
    <text evidence="1">The sequence shown here is derived from an EMBL/GenBank/DDBJ whole genome shotgun (WGS) entry which is preliminary data.</text>
</comment>
<evidence type="ECO:0000313" key="1">
    <source>
        <dbReference type="EMBL" id="KAI0088656.1"/>
    </source>
</evidence>
<protein>
    <submittedName>
        <fullName evidence="1">Uncharacterized protein</fullName>
    </submittedName>
</protein>
<gene>
    <name evidence="1" type="ORF">BDY19DRAFT_1007994</name>
</gene>
<reference evidence="1" key="1">
    <citation type="journal article" date="2021" name="Environ. Microbiol.">
        <title>Gene family expansions and transcriptome signatures uncover fungal adaptations to wood decay.</title>
        <authorList>
            <person name="Hage H."/>
            <person name="Miyauchi S."/>
            <person name="Viragh M."/>
            <person name="Drula E."/>
            <person name="Min B."/>
            <person name="Chaduli D."/>
            <person name="Navarro D."/>
            <person name="Favel A."/>
            <person name="Norest M."/>
            <person name="Lesage-Meessen L."/>
            <person name="Balint B."/>
            <person name="Merenyi Z."/>
            <person name="de Eugenio L."/>
            <person name="Morin E."/>
            <person name="Martinez A.T."/>
            <person name="Baldrian P."/>
            <person name="Stursova M."/>
            <person name="Martinez M.J."/>
            <person name="Novotny C."/>
            <person name="Magnuson J.K."/>
            <person name="Spatafora J.W."/>
            <person name="Maurice S."/>
            <person name="Pangilinan J."/>
            <person name="Andreopoulos W."/>
            <person name="LaButti K."/>
            <person name="Hundley H."/>
            <person name="Na H."/>
            <person name="Kuo A."/>
            <person name="Barry K."/>
            <person name="Lipzen A."/>
            <person name="Henrissat B."/>
            <person name="Riley R."/>
            <person name="Ahrendt S."/>
            <person name="Nagy L.G."/>
            <person name="Grigoriev I.V."/>
            <person name="Martin F."/>
            <person name="Rosso M.N."/>
        </authorList>
    </citation>
    <scope>NUCLEOTIDE SEQUENCE</scope>
    <source>
        <strain evidence="1">CBS 384.51</strain>
    </source>
</reference>
<keyword evidence="2" id="KW-1185">Reference proteome</keyword>
<dbReference type="EMBL" id="MU274913">
    <property type="protein sequence ID" value="KAI0088656.1"/>
    <property type="molecule type" value="Genomic_DNA"/>
</dbReference>
<sequence>MLWGPQQEADFNGTIQSTIDLHHVKAVLSINEPNEQGQSSLGPMDAANIWKQYLEPLRSSKNVRLGSPAPSSNPNGVTWMQSFLDACNGECTVDFITIHYYDVNATGFQRYVRQYHDTFNKPIWVTERACQNFNGGPQCSY</sequence>
<organism evidence="1 2">
    <name type="scientific">Irpex rosettiformis</name>
    <dbReference type="NCBI Taxonomy" id="378272"/>
    <lineage>
        <taxon>Eukaryota</taxon>
        <taxon>Fungi</taxon>
        <taxon>Dikarya</taxon>
        <taxon>Basidiomycota</taxon>
        <taxon>Agaricomycotina</taxon>
        <taxon>Agaricomycetes</taxon>
        <taxon>Polyporales</taxon>
        <taxon>Irpicaceae</taxon>
        <taxon>Irpex</taxon>
    </lineage>
</organism>